<protein>
    <submittedName>
        <fullName evidence="1">RHS repeat protein</fullName>
    </submittedName>
</protein>
<name>A0ABT7A6R9_9ACTN</name>
<dbReference type="EMBL" id="JANCPR020000046">
    <property type="protein sequence ID" value="MDJ1136782.1"/>
    <property type="molecule type" value="Genomic_DNA"/>
</dbReference>
<reference evidence="1 2" key="1">
    <citation type="submission" date="2023-05" db="EMBL/GenBank/DDBJ databases">
        <title>Streptantibioticus silvisoli sp. nov., acidotolerant actinomycetes 1 from pine litter.</title>
        <authorList>
            <person name="Swiecimska M."/>
            <person name="Golinska P."/>
            <person name="Sangal V."/>
            <person name="Wachnowicz B."/>
            <person name="Goodfellow M."/>
        </authorList>
    </citation>
    <scope>NUCLEOTIDE SEQUENCE [LARGE SCALE GENOMIC DNA]</scope>
    <source>
        <strain evidence="1 2">DSM 42109</strain>
    </source>
</reference>
<dbReference type="InterPro" id="IPR006530">
    <property type="entry name" value="YD"/>
</dbReference>
<evidence type="ECO:0000313" key="1">
    <source>
        <dbReference type="EMBL" id="MDJ1136782.1"/>
    </source>
</evidence>
<dbReference type="InterPro" id="IPR031325">
    <property type="entry name" value="RHS_repeat"/>
</dbReference>
<keyword evidence="2" id="KW-1185">Reference proteome</keyword>
<gene>
    <name evidence="1" type="ORF">NMN56_033505</name>
</gene>
<sequence length="134" mass="15028">MDGNVESYEDPGGKTAYAYDAANRLTELTAPGSKKTTNDSVGRFSFAKETKGAAMNSGWQYRNSMTRAIRRQQSHSKPHEPPSQRAFAQACSVMRLSPLPHFESFRGVGGMCLRLRREDRRPSRPLLLPEVRLV</sequence>
<proteinExistence type="predicted"/>
<accession>A0ABT7A6R9</accession>
<comment type="caution">
    <text evidence="1">The sequence shown here is derived from an EMBL/GenBank/DDBJ whole genome shotgun (WGS) entry which is preliminary data.</text>
</comment>
<evidence type="ECO:0000313" key="2">
    <source>
        <dbReference type="Proteomes" id="UP001214441"/>
    </source>
</evidence>
<dbReference type="Proteomes" id="UP001214441">
    <property type="component" value="Unassembled WGS sequence"/>
</dbReference>
<organism evidence="1 2">
    <name type="scientific">Streptomyces iconiensis</name>
    <dbReference type="NCBI Taxonomy" id="1384038"/>
    <lineage>
        <taxon>Bacteria</taxon>
        <taxon>Bacillati</taxon>
        <taxon>Actinomycetota</taxon>
        <taxon>Actinomycetes</taxon>
        <taxon>Kitasatosporales</taxon>
        <taxon>Streptomycetaceae</taxon>
        <taxon>Streptomyces</taxon>
    </lineage>
</organism>
<dbReference type="Pfam" id="PF05593">
    <property type="entry name" value="RHS_repeat"/>
    <property type="match status" value="1"/>
</dbReference>
<dbReference type="NCBIfam" id="TIGR01643">
    <property type="entry name" value="YD_repeat_2x"/>
    <property type="match status" value="1"/>
</dbReference>